<sequence length="94" mass="9951">MVALSLAGCGKVGEKVPSAADYLHDIDAARAKVKEYQGDPAKLQNDAAVINASQAVAKLGSDRVLQCWGKTSAERHVATANTNHECLDAQGFKR</sequence>
<name>A0A844BCJ5_9BURK</name>
<dbReference type="AlphaFoldDB" id="A0A844BCJ5"/>
<proteinExistence type="predicted"/>
<evidence type="ECO:0000313" key="2">
    <source>
        <dbReference type="Proteomes" id="UP000487350"/>
    </source>
</evidence>
<comment type="caution">
    <text evidence="1">The sequence shown here is derived from an EMBL/GenBank/DDBJ whole genome shotgun (WGS) entry which is preliminary data.</text>
</comment>
<organism evidence="1 2">
    <name type="scientific">Caenimonas koreensis DSM 17982</name>
    <dbReference type="NCBI Taxonomy" id="1121255"/>
    <lineage>
        <taxon>Bacteria</taxon>
        <taxon>Pseudomonadati</taxon>
        <taxon>Pseudomonadota</taxon>
        <taxon>Betaproteobacteria</taxon>
        <taxon>Burkholderiales</taxon>
        <taxon>Comamonadaceae</taxon>
        <taxon>Caenimonas</taxon>
    </lineage>
</organism>
<reference evidence="1 2" key="1">
    <citation type="submission" date="2019-11" db="EMBL/GenBank/DDBJ databases">
        <title>Caenimonas koreensis gen. nov., sp. nov., isolated from activated sludge.</title>
        <authorList>
            <person name="Seung H.R."/>
        </authorList>
    </citation>
    <scope>NUCLEOTIDE SEQUENCE [LARGE SCALE GENOMIC DNA]</scope>
    <source>
        <strain evidence="1 2">EMB320</strain>
    </source>
</reference>
<accession>A0A844BCJ5</accession>
<dbReference type="Proteomes" id="UP000487350">
    <property type="component" value="Unassembled WGS sequence"/>
</dbReference>
<dbReference type="EMBL" id="WJBU01000023">
    <property type="protein sequence ID" value="MRD49389.1"/>
    <property type="molecule type" value="Genomic_DNA"/>
</dbReference>
<protein>
    <submittedName>
        <fullName evidence="1">Uncharacterized protein</fullName>
    </submittedName>
</protein>
<keyword evidence="2" id="KW-1185">Reference proteome</keyword>
<gene>
    <name evidence="1" type="ORF">GHT07_19100</name>
</gene>
<evidence type="ECO:0000313" key="1">
    <source>
        <dbReference type="EMBL" id="MRD49389.1"/>
    </source>
</evidence>